<accession>A0A2R6B3T0</accession>
<dbReference type="Pfam" id="PF01012">
    <property type="entry name" value="ETF"/>
    <property type="match status" value="1"/>
</dbReference>
<dbReference type="Gene3D" id="3.40.50.620">
    <property type="entry name" value="HUPs"/>
    <property type="match status" value="1"/>
</dbReference>
<evidence type="ECO:0000259" key="1">
    <source>
        <dbReference type="SMART" id="SM00893"/>
    </source>
</evidence>
<organism evidence="2 3">
    <name type="scientific">Candidatus Marsarchaeota G2 archaeon ECH_B_SAG-C16</name>
    <dbReference type="NCBI Taxonomy" id="1978163"/>
    <lineage>
        <taxon>Archaea</taxon>
        <taxon>Candidatus Marsarchaeota</taxon>
        <taxon>Candidatus Marsarchaeota group 2</taxon>
    </lineage>
</organism>
<feature type="domain" description="Electron transfer flavoprotein alpha/beta-subunit N-terminal" evidence="1">
    <location>
        <begin position="25"/>
        <end position="216"/>
    </location>
</feature>
<name>A0A2R6B3T0_9ARCH</name>
<proteinExistence type="predicted"/>
<dbReference type="AlphaFoldDB" id="A0A2R6B3T0"/>
<dbReference type="SUPFAM" id="SSF52402">
    <property type="entry name" value="Adenine nucleotide alpha hydrolases-like"/>
    <property type="match status" value="1"/>
</dbReference>
<protein>
    <submittedName>
        <fullName evidence="2">Electron transfer flavoprotein subunit beta</fullName>
    </submittedName>
</protein>
<dbReference type="InterPro" id="IPR012255">
    <property type="entry name" value="ETF_b"/>
</dbReference>
<sequence>MGELNIVVPIKQVPDVSELRLDPVTHALIREGVPSVLNPYDRYAMEAAIRLKEQFGGRITAITMGPMQAKKALQECMALGADEAVILSDRAFAAADTWATAYTLSVYIKTIPYDFVFTGLKAIDGETGQVGPELAEFLGIPHITYVRKIEVDQSSRSVRVERQLENGYDVWEAPYPILMSIAREYGEPRLPTLQGYIEAKRKQVKVVTAADLQKMGGDPKYFGLKGSPTFIPKVHPPPARPPGTVWEGDPKEAVRKLVEALSEKGLV</sequence>
<dbReference type="CDD" id="cd01714">
    <property type="entry name" value="ETF_beta"/>
    <property type="match status" value="1"/>
</dbReference>
<dbReference type="PANTHER" id="PTHR21294">
    <property type="entry name" value="ELECTRON TRANSFER FLAVOPROTEIN BETA-SUBUNIT"/>
    <property type="match status" value="1"/>
</dbReference>
<comment type="caution">
    <text evidence="2">The sequence shown here is derived from an EMBL/GenBank/DDBJ whole genome shotgun (WGS) entry which is preliminary data.</text>
</comment>
<dbReference type="PIRSF" id="PIRSF000090">
    <property type="entry name" value="Beta-ETF"/>
    <property type="match status" value="1"/>
</dbReference>
<evidence type="ECO:0000313" key="3">
    <source>
        <dbReference type="Proteomes" id="UP000240681"/>
    </source>
</evidence>
<dbReference type="EMBL" id="NEXK01000114">
    <property type="protein sequence ID" value="PSN93242.1"/>
    <property type="molecule type" value="Genomic_DNA"/>
</dbReference>
<reference evidence="2 3" key="1">
    <citation type="submission" date="2017-04" db="EMBL/GenBank/DDBJ databases">
        <title>Novel microbial lineages endemic to geothermal iron-oxide mats fill important gaps in the evolutionary history of Archaea.</title>
        <authorList>
            <person name="Jay Z.J."/>
            <person name="Beam J.P."/>
            <person name="Dlakic M."/>
            <person name="Rusch D.B."/>
            <person name="Kozubal M.A."/>
            <person name="Inskeep W.P."/>
        </authorList>
    </citation>
    <scope>NUCLEOTIDE SEQUENCE [LARGE SCALE GENOMIC DNA]</scope>
    <source>
        <strain evidence="2">ECH_B_SAG-C16</strain>
    </source>
</reference>
<dbReference type="InterPro" id="IPR014729">
    <property type="entry name" value="Rossmann-like_a/b/a_fold"/>
</dbReference>
<dbReference type="Proteomes" id="UP000240681">
    <property type="component" value="Unassembled WGS sequence"/>
</dbReference>
<dbReference type="InterPro" id="IPR033948">
    <property type="entry name" value="ETF_beta_N"/>
</dbReference>
<dbReference type="SMART" id="SM00893">
    <property type="entry name" value="ETF"/>
    <property type="match status" value="1"/>
</dbReference>
<evidence type="ECO:0000313" key="2">
    <source>
        <dbReference type="EMBL" id="PSN93242.1"/>
    </source>
</evidence>
<dbReference type="GO" id="GO:0009055">
    <property type="term" value="F:electron transfer activity"/>
    <property type="evidence" value="ECO:0007669"/>
    <property type="project" value="InterPro"/>
</dbReference>
<dbReference type="InterPro" id="IPR014730">
    <property type="entry name" value="ETF_a/b_N"/>
</dbReference>
<gene>
    <name evidence="2" type="ORF">B9Q09_06285</name>
</gene>
<dbReference type="PANTHER" id="PTHR21294:SF17">
    <property type="entry name" value="PROTEIN FIXA"/>
    <property type="match status" value="1"/>
</dbReference>